<name>A0A4P7LJ34_9BURK</name>
<dbReference type="KEGG" id="cox:E0W60_33320"/>
<dbReference type="InterPro" id="IPR036412">
    <property type="entry name" value="HAD-like_sf"/>
</dbReference>
<accession>A0A4P7LJ34</accession>
<dbReference type="OrthoDB" id="8970747at2"/>
<dbReference type="RefSeq" id="WP_135707027.1">
    <property type="nucleotide sequence ID" value="NZ_CP038636.1"/>
</dbReference>
<protein>
    <recommendedName>
        <fullName evidence="3">HAD family hydrolase</fullName>
    </recommendedName>
</protein>
<dbReference type="EMBL" id="CP038636">
    <property type="protein sequence ID" value="QBY55835.1"/>
    <property type="molecule type" value="Genomic_DNA"/>
</dbReference>
<dbReference type="Gene3D" id="1.10.150.240">
    <property type="entry name" value="Putative phosphatase, domain 2"/>
    <property type="match status" value="1"/>
</dbReference>
<gene>
    <name evidence="1" type="ORF">E0W60_33320</name>
</gene>
<keyword evidence="1" id="KW-0614">Plasmid</keyword>
<dbReference type="AlphaFoldDB" id="A0A4P7LJ34"/>
<dbReference type="InterPro" id="IPR023214">
    <property type="entry name" value="HAD_sf"/>
</dbReference>
<geneLocation type="plasmid" evidence="1">
    <name>unnamed1</name>
</geneLocation>
<evidence type="ECO:0000313" key="2">
    <source>
        <dbReference type="Proteomes" id="UP000295294"/>
    </source>
</evidence>
<dbReference type="SUPFAM" id="SSF56784">
    <property type="entry name" value="HAD-like"/>
    <property type="match status" value="1"/>
</dbReference>
<dbReference type="InterPro" id="IPR023198">
    <property type="entry name" value="PGP-like_dom2"/>
</dbReference>
<dbReference type="Pfam" id="PF00702">
    <property type="entry name" value="Hydrolase"/>
    <property type="match status" value="1"/>
</dbReference>
<organism evidence="1 2">
    <name type="scientific">Cupriavidus oxalaticus</name>
    <dbReference type="NCBI Taxonomy" id="96344"/>
    <lineage>
        <taxon>Bacteria</taxon>
        <taxon>Pseudomonadati</taxon>
        <taxon>Pseudomonadota</taxon>
        <taxon>Betaproteobacteria</taxon>
        <taxon>Burkholderiales</taxon>
        <taxon>Burkholderiaceae</taxon>
        <taxon>Cupriavidus</taxon>
    </lineage>
</organism>
<evidence type="ECO:0000313" key="1">
    <source>
        <dbReference type="EMBL" id="QBY55835.1"/>
    </source>
</evidence>
<proteinExistence type="predicted"/>
<dbReference type="Gene3D" id="3.40.50.1000">
    <property type="entry name" value="HAD superfamily/HAD-like"/>
    <property type="match status" value="1"/>
</dbReference>
<dbReference type="Proteomes" id="UP000295294">
    <property type="component" value="Plasmid unnamed1"/>
</dbReference>
<sequence length="221" mass="23774">MSIELLIVSADHVLFQTKAQHAAGLAAATQARSEAAPAGETSEDFCAAYQEAFVQASTGAKLSVRRQTEQLMREAEQAGARLAIVTMMSSRMLSALLDRYDQPACTDRFTVTATADLLGHGRGHADLLRLVLHAVDVPPDRALFIGANAGEARATAALGMPSMWLHDDMAQVWRQDDGATILSDGPTASWPSFDDIEMRFTQGALAQTSRYTRLRTLAAPA</sequence>
<reference evidence="1 2" key="1">
    <citation type="submission" date="2019-03" db="EMBL/GenBank/DDBJ databases">
        <title>Efficiently degradation of phenoxyalkanoic acid herbicides by Cupriavidus oxalaticus strain X32.</title>
        <authorList>
            <person name="Sheng X."/>
        </authorList>
    </citation>
    <scope>NUCLEOTIDE SEQUENCE [LARGE SCALE GENOMIC DNA]</scope>
    <source>
        <strain evidence="1 2">X32</strain>
        <plasmid evidence="1 2">unnamed1</plasmid>
    </source>
</reference>
<evidence type="ECO:0008006" key="3">
    <source>
        <dbReference type="Google" id="ProtNLM"/>
    </source>
</evidence>